<name>A0ABV3SYX0_9ACTN</name>
<dbReference type="InterPro" id="IPR016102">
    <property type="entry name" value="Succinyl-CoA_synth-like"/>
</dbReference>
<dbReference type="Pfam" id="PF13607">
    <property type="entry name" value="Succ_CoA_lig"/>
    <property type="match status" value="1"/>
</dbReference>
<dbReference type="GO" id="GO:0016746">
    <property type="term" value="F:acyltransferase activity"/>
    <property type="evidence" value="ECO:0007669"/>
    <property type="project" value="UniProtKB-KW"/>
</dbReference>
<sequence>MTTLSPSGSPSWPRHWEADVLLRDGRTAHIRPITAEDKDLLVEFYARVSDESKYYRFFSPMPTLSEKDIHRFTELDYVTRVAFILTLRGRMIAVGRYDVVRPGEAEVAFLVEDHYQGRGIAQILLEHLAQAGRERGISRFTADVLPDNSRMIQTFRDAGYKVASVYEDGVISLEFPIDVTDTAVGILAKREHEAEAASINRFFNPRSVAVIGASRRQETIGQALVRNLVIGDFTGRVYVVNPNSPAVSGMPAYKRVQDIADDVDVAIVAVPAEAVQDVVLDCAAKGVHGLVVISSGFAETGEEGRQRQRRLVNLSRSYGLRLIGPNALGIINTDPAVQINASLSPLMPPRGRAGFFCQSGALGSAILEKVNNRGLGLSTFVSAGNRADVSGNDLLQYWEEDDSTEVVMMYLESIGNPRKFSRISRRVSLRKPIVAVRSGRTTQGVPMGHAVRKISAPPAAVDAMFRQAGIIQVDTLDDMFDVAQLLAHQPLPRGRRVAIVGNSDALGLLAADAAASVGLVVNKQVPLAAEPTPEDFEDALDSAIDDPDVDAVVAVYIPPLDVTGEDIANVLAAVGEQSDKPLVSSFLGAEGVPELLRVPDVAGSTAGRGSVPSYSSVESAVRALAKVVEYAVWLRTPDGPPIAADDVDVPAARKLVSEVLAQRPAGGELGDDELRRLLAAYGIELWGSHPVSTPEEAVAAAEGLGWDVVLKATADSVRERPDQAHVVRNIEDAEEMLDAWELIAGRVTPDVGGFTVQKTAPPGVPITIRSMEDPLFGPVVSFGVAGPLTELLGDRVYRIPPLSHRDAASMVREVKAAPMLFGYRGGDVVDVEEIERLILRVAQLQNDQPQISSLELSLVLVGIQGSSCLTATARVEPVADPRSDWFVRRLNPAIADTLPD</sequence>
<dbReference type="Pfam" id="PF13380">
    <property type="entry name" value="CoA_binding_2"/>
    <property type="match status" value="1"/>
</dbReference>
<dbReference type="SUPFAM" id="SSF56059">
    <property type="entry name" value="Glutathione synthetase ATP-binding domain-like"/>
    <property type="match status" value="1"/>
</dbReference>
<dbReference type="Gene3D" id="3.40.50.261">
    <property type="entry name" value="Succinyl-CoA synthetase domains"/>
    <property type="match status" value="2"/>
</dbReference>
<feature type="domain" description="N-acetyltransferase" evidence="1">
    <location>
        <begin position="28"/>
        <end position="178"/>
    </location>
</feature>
<dbReference type="EMBL" id="JBFPJR010000012">
    <property type="protein sequence ID" value="MEX0427740.1"/>
    <property type="molecule type" value="Genomic_DNA"/>
</dbReference>
<dbReference type="EC" id="2.3.1.-" evidence="2"/>
<dbReference type="Gene3D" id="3.40.50.720">
    <property type="entry name" value="NAD(P)-binding Rossmann-like Domain"/>
    <property type="match status" value="1"/>
</dbReference>
<dbReference type="PANTHER" id="PTHR42793">
    <property type="entry name" value="COA BINDING DOMAIN CONTAINING PROTEIN"/>
    <property type="match status" value="1"/>
</dbReference>
<dbReference type="SUPFAM" id="SSF52210">
    <property type="entry name" value="Succinyl-CoA synthetase domains"/>
    <property type="match status" value="2"/>
</dbReference>
<dbReference type="RefSeq" id="WP_367993414.1">
    <property type="nucleotide sequence ID" value="NZ_JBFPJR010000012.1"/>
</dbReference>
<dbReference type="InterPro" id="IPR036291">
    <property type="entry name" value="NAD(P)-bd_dom_sf"/>
</dbReference>
<dbReference type="Pfam" id="PF13549">
    <property type="entry name" value="ATP-grasp_5"/>
    <property type="match status" value="1"/>
</dbReference>
<evidence type="ECO:0000313" key="3">
    <source>
        <dbReference type="Proteomes" id="UP001556631"/>
    </source>
</evidence>
<dbReference type="CDD" id="cd04301">
    <property type="entry name" value="NAT_SF"/>
    <property type="match status" value="1"/>
</dbReference>
<keyword evidence="2" id="KW-0012">Acyltransferase</keyword>
<keyword evidence="2" id="KW-0808">Transferase</keyword>
<dbReference type="InterPro" id="IPR000182">
    <property type="entry name" value="GNAT_dom"/>
</dbReference>
<evidence type="ECO:0000313" key="2">
    <source>
        <dbReference type="EMBL" id="MEX0427740.1"/>
    </source>
</evidence>
<dbReference type="Pfam" id="PF00583">
    <property type="entry name" value="Acetyltransf_1"/>
    <property type="match status" value="1"/>
</dbReference>
<dbReference type="PANTHER" id="PTHR42793:SF1">
    <property type="entry name" value="PEPTIDYL-LYSINE N-ACETYLTRANSFERASE PATZ"/>
    <property type="match status" value="1"/>
</dbReference>
<accession>A0ABV3SYX0</accession>
<dbReference type="InterPro" id="IPR016181">
    <property type="entry name" value="Acyl_CoA_acyltransferase"/>
</dbReference>
<reference evidence="2 3" key="1">
    <citation type="submission" date="2024-07" db="EMBL/GenBank/DDBJ databases">
        <authorList>
            <person name="Lee S."/>
            <person name="Kang M."/>
        </authorList>
    </citation>
    <scope>NUCLEOTIDE SEQUENCE [LARGE SCALE GENOMIC DNA]</scope>
    <source>
        <strain evidence="2 3">DS6</strain>
    </source>
</reference>
<dbReference type="SMART" id="SM00881">
    <property type="entry name" value="CoA_binding"/>
    <property type="match status" value="1"/>
</dbReference>
<proteinExistence type="predicted"/>
<comment type="caution">
    <text evidence="2">The sequence shown here is derived from an EMBL/GenBank/DDBJ whole genome shotgun (WGS) entry which is preliminary data.</text>
</comment>
<dbReference type="PROSITE" id="PS51186">
    <property type="entry name" value="GNAT"/>
    <property type="match status" value="1"/>
</dbReference>
<dbReference type="Gene3D" id="3.30.470.20">
    <property type="entry name" value="ATP-grasp fold, B domain"/>
    <property type="match status" value="1"/>
</dbReference>
<dbReference type="Proteomes" id="UP001556631">
    <property type="component" value="Unassembled WGS sequence"/>
</dbReference>
<dbReference type="InterPro" id="IPR032875">
    <property type="entry name" value="Succ_CoA_lig_flav_dom"/>
</dbReference>
<protein>
    <submittedName>
        <fullName evidence="2">GNAT family N-acetyltransferase</fullName>
        <ecNumber evidence="2">2.3.1.-</ecNumber>
    </submittedName>
</protein>
<dbReference type="InterPro" id="IPR003781">
    <property type="entry name" value="CoA-bd"/>
</dbReference>
<dbReference type="Gene3D" id="3.30.1490.20">
    <property type="entry name" value="ATP-grasp fold, A domain"/>
    <property type="match status" value="1"/>
</dbReference>
<organism evidence="2 3">
    <name type="scientific">Nocardioides eburneus</name>
    <dbReference type="NCBI Taxonomy" id="3231482"/>
    <lineage>
        <taxon>Bacteria</taxon>
        <taxon>Bacillati</taxon>
        <taxon>Actinomycetota</taxon>
        <taxon>Actinomycetes</taxon>
        <taxon>Propionibacteriales</taxon>
        <taxon>Nocardioidaceae</taxon>
        <taxon>Nocardioides</taxon>
    </lineage>
</organism>
<dbReference type="Gene3D" id="3.40.630.30">
    <property type="match status" value="1"/>
</dbReference>
<keyword evidence="3" id="KW-1185">Reference proteome</keyword>
<gene>
    <name evidence="2" type="ORF">AB3X52_08930</name>
</gene>
<dbReference type="SUPFAM" id="SSF55729">
    <property type="entry name" value="Acyl-CoA N-acyltransferases (Nat)"/>
    <property type="match status" value="1"/>
</dbReference>
<dbReference type="SUPFAM" id="SSF51735">
    <property type="entry name" value="NAD(P)-binding Rossmann-fold domains"/>
    <property type="match status" value="1"/>
</dbReference>
<dbReference type="InterPro" id="IPR013815">
    <property type="entry name" value="ATP_grasp_subdomain_1"/>
</dbReference>
<evidence type="ECO:0000259" key="1">
    <source>
        <dbReference type="PROSITE" id="PS51186"/>
    </source>
</evidence>